<keyword evidence="1" id="KW-0472">Membrane</keyword>
<evidence type="ECO:0000313" key="3">
    <source>
        <dbReference type="WBParaSite" id="ACRNAN_scaffold2013.g31686.t1"/>
    </source>
</evidence>
<dbReference type="AlphaFoldDB" id="A0A914D770"/>
<reference evidence="3" key="1">
    <citation type="submission" date="2022-11" db="UniProtKB">
        <authorList>
            <consortium name="WormBaseParasite"/>
        </authorList>
    </citation>
    <scope>IDENTIFICATION</scope>
</reference>
<protein>
    <submittedName>
        <fullName evidence="3">Uncharacterized protein</fullName>
    </submittedName>
</protein>
<dbReference type="WBParaSite" id="ACRNAN_scaffold2013.g31686.t1">
    <property type="protein sequence ID" value="ACRNAN_scaffold2013.g31686.t1"/>
    <property type="gene ID" value="ACRNAN_scaffold2013.g31686"/>
</dbReference>
<dbReference type="Proteomes" id="UP000887540">
    <property type="component" value="Unplaced"/>
</dbReference>
<keyword evidence="1" id="KW-1133">Transmembrane helix</keyword>
<evidence type="ECO:0000256" key="1">
    <source>
        <dbReference type="SAM" id="Phobius"/>
    </source>
</evidence>
<keyword evidence="1" id="KW-0812">Transmembrane</keyword>
<evidence type="ECO:0000313" key="2">
    <source>
        <dbReference type="Proteomes" id="UP000887540"/>
    </source>
</evidence>
<feature type="transmembrane region" description="Helical" evidence="1">
    <location>
        <begin position="7"/>
        <end position="27"/>
    </location>
</feature>
<name>A0A914D770_9BILA</name>
<feature type="transmembrane region" description="Helical" evidence="1">
    <location>
        <begin position="33"/>
        <end position="51"/>
    </location>
</feature>
<proteinExistence type="predicted"/>
<sequence length="71" mass="8016">MLIISAPLSISTGFTYITYATFCIPWAYVAFSLAEYILVGLNSLFYFMLIYELPGASLKIHLSDVHYVQDV</sequence>
<organism evidence="2 3">
    <name type="scientific">Acrobeloides nanus</name>
    <dbReference type="NCBI Taxonomy" id="290746"/>
    <lineage>
        <taxon>Eukaryota</taxon>
        <taxon>Metazoa</taxon>
        <taxon>Ecdysozoa</taxon>
        <taxon>Nematoda</taxon>
        <taxon>Chromadorea</taxon>
        <taxon>Rhabditida</taxon>
        <taxon>Tylenchina</taxon>
        <taxon>Cephalobomorpha</taxon>
        <taxon>Cephaloboidea</taxon>
        <taxon>Cephalobidae</taxon>
        <taxon>Acrobeloides</taxon>
    </lineage>
</organism>
<accession>A0A914D770</accession>
<keyword evidence="2" id="KW-1185">Reference proteome</keyword>